<keyword evidence="2" id="KW-1185">Reference proteome</keyword>
<evidence type="ECO:0000313" key="1">
    <source>
        <dbReference type="EMBL" id="KAK3707637.1"/>
    </source>
</evidence>
<evidence type="ECO:0000313" key="2">
    <source>
        <dbReference type="Proteomes" id="UP001281147"/>
    </source>
</evidence>
<dbReference type="EMBL" id="JAUTXU010000108">
    <property type="protein sequence ID" value="KAK3707637.1"/>
    <property type="molecule type" value="Genomic_DNA"/>
</dbReference>
<sequence length="203" mass="22861">MATPQISALVNKLPAELRNHIYRLVLVRSQKIGRTYCALLSEPALLATCRQIRTEALAIYYSENVFHLNIPTKSGRNHIRIERNSSVNLAWLASLARKRCEYITRIDCAVTRWTRGHCVGIELGSNEDALRLFTTKISYGFQRSWKQIALFVALAELGVDTRAVRILALDPVISLDKLLGVEVGELARDDLLDTLRTKANDAE</sequence>
<name>A0ACC3N3B0_9PEZI</name>
<reference evidence="1" key="1">
    <citation type="submission" date="2023-07" db="EMBL/GenBank/DDBJ databases">
        <title>Black Yeasts Isolated from many extreme environments.</title>
        <authorList>
            <person name="Coleine C."/>
            <person name="Stajich J.E."/>
            <person name="Selbmann L."/>
        </authorList>
    </citation>
    <scope>NUCLEOTIDE SEQUENCE</scope>
    <source>
        <strain evidence="1">CCFEE 5714</strain>
    </source>
</reference>
<dbReference type="Proteomes" id="UP001281147">
    <property type="component" value="Unassembled WGS sequence"/>
</dbReference>
<comment type="caution">
    <text evidence="1">The sequence shown here is derived from an EMBL/GenBank/DDBJ whole genome shotgun (WGS) entry which is preliminary data.</text>
</comment>
<gene>
    <name evidence="1" type="ORF">LTR37_011985</name>
</gene>
<organism evidence="1 2">
    <name type="scientific">Vermiconidia calcicola</name>
    <dbReference type="NCBI Taxonomy" id="1690605"/>
    <lineage>
        <taxon>Eukaryota</taxon>
        <taxon>Fungi</taxon>
        <taxon>Dikarya</taxon>
        <taxon>Ascomycota</taxon>
        <taxon>Pezizomycotina</taxon>
        <taxon>Dothideomycetes</taxon>
        <taxon>Dothideomycetidae</taxon>
        <taxon>Mycosphaerellales</taxon>
        <taxon>Extremaceae</taxon>
        <taxon>Vermiconidia</taxon>
    </lineage>
</organism>
<protein>
    <submittedName>
        <fullName evidence="1">Uncharacterized protein</fullName>
    </submittedName>
</protein>
<accession>A0ACC3N3B0</accession>
<proteinExistence type="predicted"/>